<reference evidence="1 2" key="1">
    <citation type="submission" date="2018-01" db="EMBL/GenBank/DDBJ databases">
        <title>Complete and assembled Genome of Pantoea gaviniae DSM22758T.</title>
        <authorList>
            <person name="Stevens M.J.A."/>
            <person name="Zurfluh K."/>
            <person name="Stephan R."/>
        </authorList>
    </citation>
    <scope>NUCLEOTIDE SEQUENCE [LARGE SCALE GENOMIC DNA]</scope>
    <source>
        <strain evidence="1 2">DSM 22758</strain>
    </source>
</reference>
<dbReference type="AlphaFoldDB" id="A0A1X1EEW0"/>
<gene>
    <name evidence="1" type="ORF">C2E15_15090</name>
</gene>
<accession>A0A1X1EEW0</accession>
<keyword evidence="2" id="KW-1185">Reference proteome</keyword>
<evidence type="ECO:0000313" key="1">
    <source>
        <dbReference type="EMBL" id="AUX94268.1"/>
    </source>
</evidence>
<name>A0A1X1EEW0_9GAMM</name>
<evidence type="ECO:0000313" key="2">
    <source>
        <dbReference type="Proteomes" id="UP000238365"/>
    </source>
</evidence>
<dbReference type="EMBL" id="CP026377">
    <property type="protein sequence ID" value="AUX94268.1"/>
    <property type="molecule type" value="Genomic_DNA"/>
</dbReference>
<dbReference type="KEGG" id="pgz:C2E15_15090"/>
<sequence length="92" mass="9679">MSGFKGTEGRWAVVDGLSAGKQVISESAPKVRRNIASCGGPKREHNAALIAAAPELLEALLLFTSKTEQGFVMNQSDIDKCKAAIAKALGNH</sequence>
<protein>
    <submittedName>
        <fullName evidence="1">Uncharacterized protein</fullName>
    </submittedName>
</protein>
<dbReference type="Proteomes" id="UP000238365">
    <property type="component" value="Chromosome"/>
</dbReference>
<dbReference type="RefSeq" id="WP_104958099.1">
    <property type="nucleotide sequence ID" value="NZ_CP026377.1"/>
</dbReference>
<proteinExistence type="predicted"/>
<organism evidence="1 2">
    <name type="scientific">Mixta gaviniae</name>
    <dbReference type="NCBI Taxonomy" id="665914"/>
    <lineage>
        <taxon>Bacteria</taxon>
        <taxon>Pseudomonadati</taxon>
        <taxon>Pseudomonadota</taxon>
        <taxon>Gammaproteobacteria</taxon>
        <taxon>Enterobacterales</taxon>
        <taxon>Erwiniaceae</taxon>
        <taxon>Mixta</taxon>
    </lineage>
</organism>